<organism evidence="1 2">
    <name type="scientific">Pyronema omphalodes (strain CBS 100304)</name>
    <name type="common">Pyronema confluens</name>
    <dbReference type="NCBI Taxonomy" id="1076935"/>
    <lineage>
        <taxon>Eukaryota</taxon>
        <taxon>Fungi</taxon>
        <taxon>Dikarya</taxon>
        <taxon>Ascomycota</taxon>
        <taxon>Pezizomycotina</taxon>
        <taxon>Pezizomycetes</taxon>
        <taxon>Pezizales</taxon>
        <taxon>Pyronemataceae</taxon>
        <taxon>Pyronema</taxon>
    </lineage>
</organism>
<evidence type="ECO:0000313" key="2">
    <source>
        <dbReference type="Proteomes" id="UP000018144"/>
    </source>
</evidence>
<gene>
    <name evidence="1" type="ORF">PCON_10246</name>
</gene>
<dbReference type="AlphaFoldDB" id="U4L2U0"/>
<dbReference type="Proteomes" id="UP000018144">
    <property type="component" value="Unassembled WGS sequence"/>
</dbReference>
<proteinExistence type="predicted"/>
<dbReference type="EMBL" id="HF935554">
    <property type="protein sequence ID" value="CCX10652.1"/>
    <property type="molecule type" value="Genomic_DNA"/>
</dbReference>
<accession>U4L2U0</accession>
<name>U4L2U0_PYROM</name>
<protein>
    <submittedName>
        <fullName evidence="1">Uncharacterized protein</fullName>
    </submittedName>
</protein>
<sequence>MLRRIAIGIARRSGLQRKRPGPPQCEAPNSDAALPTSEYTHWFIKVLYGNNQVLNHVKFAGPLDKANLAARMYLEAQTGPEIKALCVNICDFGIYINPTERYPIGTGYVLAAWAEPCWHNCKLGGTKLYSDDQCFFASVNLLARAALTAEIVKATAVDGDYEIGYIFRGDRRQDVNKEKMKMVTATCTKEEVRQKVEAVFADACKTEIDFQTVDGVLDIWSRRDIGGVNPGELMVAWMIPNINFVED</sequence>
<dbReference type="OrthoDB" id="10318483at2759"/>
<keyword evidence="2" id="KW-1185">Reference proteome</keyword>
<evidence type="ECO:0000313" key="1">
    <source>
        <dbReference type="EMBL" id="CCX10652.1"/>
    </source>
</evidence>
<reference evidence="1 2" key="1">
    <citation type="journal article" date="2013" name="PLoS Genet.">
        <title>The genome and development-dependent transcriptomes of Pyronema confluens: a window into fungal evolution.</title>
        <authorList>
            <person name="Traeger S."/>
            <person name="Altegoer F."/>
            <person name="Freitag M."/>
            <person name="Gabaldon T."/>
            <person name="Kempken F."/>
            <person name="Kumar A."/>
            <person name="Marcet-Houben M."/>
            <person name="Poggeler S."/>
            <person name="Stajich J.E."/>
            <person name="Nowrousian M."/>
        </authorList>
    </citation>
    <scope>NUCLEOTIDE SEQUENCE [LARGE SCALE GENOMIC DNA]</scope>
    <source>
        <strain evidence="2">CBS 100304</strain>
        <tissue evidence="1">Vegetative mycelium</tissue>
    </source>
</reference>